<dbReference type="PANTHER" id="PTHR10516">
    <property type="entry name" value="PEPTIDYL-PROLYL CIS-TRANS ISOMERASE"/>
    <property type="match status" value="1"/>
</dbReference>
<evidence type="ECO:0000256" key="3">
    <source>
        <dbReference type="ARBA" id="ARBA00023235"/>
    </source>
</evidence>
<sequence length="169" mass="18455">MMNIPAPFFTRLFTLALLLAAGLFSSACEKEDTTDYAKVDESIIQKYLADNMITNAQKQPSGLYYVPVTTLPNNTRATAGRTVSVLYTGMLMDGTVFDATSRRNNRPFSFMLGRGQVIQGWDEGIALMRKGERGVLLIPSGLGYGKPGSPPSIPANAVLRFEVELVDVQ</sequence>
<comment type="catalytic activity">
    <reaction evidence="1 4 5">
        <text>[protein]-peptidylproline (omega=180) = [protein]-peptidylproline (omega=0)</text>
        <dbReference type="Rhea" id="RHEA:16237"/>
        <dbReference type="Rhea" id="RHEA-COMP:10747"/>
        <dbReference type="Rhea" id="RHEA-COMP:10748"/>
        <dbReference type="ChEBI" id="CHEBI:83833"/>
        <dbReference type="ChEBI" id="CHEBI:83834"/>
        <dbReference type="EC" id="5.2.1.8"/>
    </reaction>
</comment>
<accession>A0ABP8IGM6</accession>
<evidence type="ECO:0000256" key="2">
    <source>
        <dbReference type="ARBA" id="ARBA00023110"/>
    </source>
</evidence>
<feature type="signal peptide" evidence="6">
    <location>
        <begin position="1"/>
        <end position="27"/>
    </location>
</feature>
<evidence type="ECO:0000313" key="9">
    <source>
        <dbReference type="Proteomes" id="UP001501153"/>
    </source>
</evidence>
<feature type="domain" description="PPIase FKBP-type" evidence="7">
    <location>
        <begin position="80"/>
        <end position="169"/>
    </location>
</feature>
<dbReference type="SUPFAM" id="SSF54534">
    <property type="entry name" value="FKBP-like"/>
    <property type="match status" value="1"/>
</dbReference>
<name>A0ABP8IGM6_9BACT</name>
<dbReference type="RefSeq" id="WP_345236263.1">
    <property type="nucleotide sequence ID" value="NZ_BAABGZ010000027.1"/>
</dbReference>
<evidence type="ECO:0000256" key="6">
    <source>
        <dbReference type="SAM" id="SignalP"/>
    </source>
</evidence>
<keyword evidence="6" id="KW-0732">Signal</keyword>
<gene>
    <name evidence="8" type="ORF">GCM10023185_23710</name>
</gene>
<evidence type="ECO:0000256" key="4">
    <source>
        <dbReference type="PROSITE-ProRule" id="PRU00277"/>
    </source>
</evidence>
<dbReference type="EC" id="5.2.1.8" evidence="5"/>
<proteinExistence type="inferred from homology"/>
<reference evidence="9" key="1">
    <citation type="journal article" date="2019" name="Int. J. Syst. Evol. Microbiol.">
        <title>The Global Catalogue of Microorganisms (GCM) 10K type strain sequencing project: providing services to taxonomists for standard genome sequencing and annotation.</title>
        <authorList>
            <consortium name="The Broad Institute Genomics Platform"/>
            <consortium name="The Broad Institute Genome Sequencing Center for Infectious Disease"/>
            <person name="Wu L."/>
            <person name="Ma J."/>
        </authorList>
    </citation>
    <scope>NUCLEOTIDE SEQUENCE [LARGE SCALE GENOMIC DNA]</scope>
    <source>
        <strain evidence="9">JCM 17923</strain>
    </source>
</reference>
<protein>
    <recommendedName>
        <fullName evidence="5">Peptidyl-prolyl cis-trans isomerase</fullName>
        <ecNumber evidence="5">5.2.1.8</ecNumber>
    </recommendedName>
</protein>
<dbReference type="PANTHER" id="PTHR10516:SF443">
    <property type="entry name" value="FK506-BINDING PROTEIN 59-RELATED"/>
    <property type="match status" value="1"/>
</dbReference>
<comment type="caution">
    <text evidence="8">The sequence shown here is derived from an EMBL/GenBank/DDBJ whole genome shotgun (WGS) entry which is preliminary data.</text>
</comment>
<dbReference type="InterPro" id="IPR046357">
    <property type="entry name" value="PPIase_dom_sf"/>
</dbReference>
<evidence type="ECO:0000256" key="1">
    <source>
        <dbReference type="ARBA" id="ARBA00000971"/>
    </source>
</evidence>
<keyword evidence="9" id="KW-1185">Reference proteome</keyword>
<keyword evidence="2 4" id="KW-0697">Rotamase</keyword>
<organism evidence="8 9">
    <name type="scientific">Hymenobacter saemangeumensis</name>
    <dbReference type="NCBI Taxonomy" id="1084522"/>
    <lineage>
        <taxon>Bacteria</taxon>
        <taxon>Pseudomonadati</taxon>
        <taxon>Bacteroidota</taxon>
        <taxon>Cytophagia</taxon>
        <taxon>Cytophagales</taxon>
        <taxon>Hymenobacteraceae</taxon>
        <taxon>Hymenobacter</taxon>
    </lineage>
</organism>
<dbReference type="Proteomes" id="UP001501153">
    <property type="component" value="Unassembled WGS sequence"/>
</dbReference>
<dbReference type="PROSITE" id="PS50059">
    <property type="entry name" value="FKBP_PPIASE"/>
    <property type="match status" value="1"/>
</dbReference>
<dbReference type="InterPro" id="IPR001179">
    <property type="entry name" value="PPIase_FKBP_dom"/>
</dbReference>
<comment type="similarity">
    <text evidence="5">Belongs to the FKBP-type PPIase family.</text>
</comment>
<evidence type="ECO:0000259" key="7">
    <source>
        <dbReference type="PROSITE" id="PS50059"/>
    </source>
</evidence>
<feature type="chain" id="PRO_5045864641" description="Peptidyl-prolyl cis-trans isomerase" evidence="6">
    <location>
        <begin position="28"/>
        <end position="169"/>
    </location>
</feature>
<keyword evidence="3 4" id="KW-0413">Isomerase</keyword>
<dbReference type="Gene3D" id="3.10.50.40">
    <property type="match status" value="1"/>
</dbReference>
<evidence type="ECO:0000256" key="5">
    <source>
        <dbReference type="RuleBase" id="RU003915"/>
    </source>
</evidence>
<dbReference type="Pfam" id="PF00254">
    <property type="entry name" value="FKBP_C"/>
    <property type="match status" value="1"/>
</dbReference>
<dbReference type="EMBL" id="BAABGZ010000027">
    <property type="protein sequence ID" value="GAA4358259.1"/>
    <property type="molecule type" value="Genomic_DNA"/>
</dbReference>
<evidence type="ECO:0000313" key="8">
    <source>
        <dbReference type="EMBL" id="GAA4358259.1"/>
    </source>
</evidence>
<dbReference type="InterPro" id="IPR050689">
    <property type="entry name" value="FKBP-type_PPIase"/>
</dbReference>